<organism evidence="2">
    <name type="scientific">Opuntia streptacantha</name>
    <name type="common">Prickly pear cactus</name>
    <name type="synonym">Opuntia cardona</name>
    <dbReference type="NCBI Taxonomy" id="393608"/>
    <lineage>
        <taxon>Eukaryota</taxon>
        <taxon>Viridiplantae</taxon>
        <taxon>Streptophyta</taxon>
        <taxon>Embryophyta</taxon>
        <taxon>Tracheophyta</taxon>
        <taxon>Spermatophyta</taxon>
        <taxon>Magnoliopsida</taxon>
        <taxon>eudicotyledons</taxon>
        <taxon>Gunneridae</taxon>
        <taxon>Pentapetalae</taxon>
        <taxon>Caryophyllales</taxon>
        <taxon>Cactineae</taxon>
        <taxon>Cactaceae</taxon>
        <taxon>Opuntioideae</taxon>
        <taxon>Opuntia</taxon>
    </lineage>
</organism>
<protein>
    <submittedName>
        <fullName evidence="2">Uncharacterized protein</fullName>
    </submittedName>
</protein>
<reference evidence="2" key="2">
    <citation type="submission" date="2020-07" db="EMBL/GenBank/DDBJ databases">
        <authorList>
            <person name="Vera ALvarez R."/>
            <person name="Arias-Moreno D.M."/>
            <person name="Jimenez-Jacinto V."/>
            <person name="Jimenez-Bremont J.F."/>
            <person name="Swaminathan K."/>
            <person name="Moose S.P."/>
            <person name="Guerrero-Gonzalez M.L."/>
            <person name="Marino-Ramirez L."/>
            <person name="Landsman D."/>
            <person name="Rodriguez-Kessler M."/>
            <person name="Delgado-Sanchez P."/>
        </authorList>
    </citation>
    <scope>NUCLEOTIDE SEQUENCE</scope>
    <source>
        <tissue evidence="2">Cladode</tissue>
    </source>
</reference>
<accession>A0A7C9ETQ1</accession>
<sequence>MRFIVVGQTPRAFAASLRLPAKYCWRTSKLICFSAFPLFLSEVFLVSLFSIGDIALWLPRVPRVFAGSVSASNCGWEFIGDNTPFMASVRGRVLVGKLASLGKS</sequence>
<keyword evidence="1" id="KW-1133">Transmembrane helix</keyword>
<keyword evidence="1" id="KW-0472">Membrane</keyword>
<name>A0A7C9ETQ1_OPUST</name>
<evidence type="ECO:0000313" key="2">
    <source>
        <dbReference type="EMBL" id="MBA4667769.1"/>
    </source>
</evidence>
<dbReference type="EMBL" id="GISG01237002">
    <property type="protein sequence ID" value="MBA4667769.1"/>
    <property type="molecule type" value="Transcribed_RNA"/>
</dbReference>
<keyword evidence="1" id="KW-0812">Transmembrane</keyword>
<feature type="transmembrane region" description="Helical" evidence="1">
    <location>
        <begin position="38"/>
        <end position="58"/>
    </location>
</feature>
<evidence type="ECO:0000256" key="1">
    <source>
        <dbReference type="SAM" id="Phobius"/>
    </source>
</evidence>
<dbReference type="AlphaFoldDB" id="A0A7C9ETQ1"/>
<proteinExistence type="predicted"/>
<reference evidence="2" key="1">
    <citation type="journal article" date="2013" name="J. Plant Res.">
        <title>Effect of fungi and light on seed germination of three Opuntia species from semiarid lands of central Mexico.</title>
        <authorList>
            <person name="Delgado-Sanchez P."/>
            <person name="Jimenez-Bremont J.F."/>
            <person name="Guerrero-Gonzalez Mde L."/>
            <person name="Flores J."/>
        </authorList>
    </citation>
    <scope>NUCLEOTIDE SEQUENCE</scope>
    <source>
        <tissue evidence="2">Cladode</tissue>
    </source>
</reference>